<accession>A0A444UQ92</accession>
<dbReference type="AlphaFoldDB" id="A0A444UQ92"/>
<dbReference type="Proteomes" id="UP000289886">
    <property type="component" value="Unassembled WGS sequence"/>
</dbReference>
<dbReference type="EMBL" id="SCEB01214070">
    <property type="protein sequence ID" value="RXM37321.1"/>
    <property type="molecule type" value="Genomic_DNA"/>
</dbReference>
<evidence type="ECO:0000313" key="3">
    <source>
        <dbReference type="Proteomes" id="UP000289886"/>
    </source>
</evidence>
<evidence type="ECO:0000313" key="2">
    <source>
        <dbReference type="EMBL" id="RXM37321.1"/>
    </source>
</evidence>
<keyword evidence="3" id="KW-1185">Reference proteome</keyword>
<feature type="region of interest" description="Disordered" evidence="1">
    <location>
        <begin position="114"/>
        <end position="144"/>
    </location>
</feature>
<gene>
    <name evidence="2" type="ORF">EOD39_0678</name>
</gene>
<reference evidence="2 3" key="1">
    <citation type="submission" date="2019-01" db="EMBL/GenBank/DDBJ databases">
        <title>Draft Genome and Complete Hox-Cluster Characterization of the Sterlet Sturgeon (Acipenser ruthenus).</title>
        <authorList>
            <person name="Wei Q."/>
        </authorList>
    </citation>
    <scope>NUCLEOTIDE SEQUENCE [LARGE SCALE GENOMIC DNA]</scope>
    <source>
        <strain evidence="2">WHYD16114868_AA</strain>
        <tissue evidence="2">Blood</tissue>
    </source>
</reference>
<organism evidence="2 3">
    <name type="scientific">Acipenser ruthenus</name>
    <name type="common">Sterlet sturgeon</name>
    <dbReference type="NCBI Taxonomy" id="7906"/>
    <lineage>
        <taxon>Eukaryota</taxon>
        <taxon>Metazoa</taxon>
        <taxon>Chordata</taxon>
        <taxon>Craniata</taxon>
        <taxon>Vertebrata</taxon>
        <taxon>Euteleostomi</taxon>
        <taxon>Actinopterygii</taxon>
        <taxon>Chondrostei</taxon>
        <taxon>Acipenseriformes</taxon>
        <taxon>Acipenseridae</taxon>
        <taxon>Acipenser</taxon>
    </lineage>
</organism>
<evidence type="ECO:0000256" key="1">
    <source>
        <dbReference type="SAM" id="MobiDB-lite"/>
    </source>
</evidence>
<comment type="caution">
    <text evidence="2">The sequence shown here is derived from an EMBL/GenBank/DDBJ whole genome shotgun (WGS) entry which is preliminary data.</text>
</comment>
<protein>
    <submittedName>
        <fullName evidence="2">Uncharacterized protein</fullName>
    </submittedName>
</protein>
<name>A0A444UQ92_ACIRT</name>
<proteinExistence type="predicted"/>
<sequence>MRFHWEMKEAVKVKFHKVFDQEPNRRTSFENIATPMADRLEERMEAFMEDSDPDAALDVGAVMYRKRMITSDSTCNVFYETIAAMTSASSQARHNRRTFMKWAPWLQILVRETRSSPSSMGREDKLSSLHLPDSTVDMESGSTPQINKLKGLLQQRDSKISVLPVLVD</sequence>